<name>A0A427B3Q6_ENSVE</name>
<dbReference type="AlphaFoldDB" id="A0A427B3Q6"/>
<sequence length="66" mass="7163">MGGAHVICSVNDGVTAWIPRSPDGPIALIMSEMDADEHLNQSEETAMPSSQQEVINTITSFLFICR</sequence>
<evidence type="ECO:0000313" key="1">
    <source>
        <dbReference type="EMBL" id="RRT83087.1"/>
    </source>
</evidence>
<proteinExistence type="predicted"/>
<gene>
    <name evidence="1" type="ORF">B296_00001930</name>
</gene>
<evidence type="ECO:0000313" key="2">
    <source>
        <dbReference type="Proteomes" id="UP000287651"/>
    </source>
</evidence>
<dbReference type="Proteomes" id="UP000287651">
    <property type="component" value="Unassembled WGS sequence"/>
</dbReference>
<protein>
    <submittedName>
        <fullName evidence="1">Uncharacterized protein</fullName>
    </submittedName>
</protein>
<organism evidence="1 2">
    <name type="scientific">Ensete ventricosum</name>
    <name type="common">Abyssinian banana</name>
    <name type="synonym">Musa ensete</name>
    <dbReference type="NCBI Taxonomy" id="4639"/>
    <lineage>
        <taxon>Eukaryota</taxon>
        <taxon>Viridiplantae</taxon>
        <taxon>Streptophyta</taxon>
        <taxon>Embryophyta</taxon>
        <taxon>Tracheophyta</taxon>
        <taxon>Spermatophyta</taxon>
        <taxon>Magnoliopsida</taxon>
        <taxon>Liliopsida</taxon>
        <taxon>Zingiberales</taxon>
        <taxon>Musaceae</taxon>
        <taxon>Ensete</taxon>
    </lineage>
</organism>
<comment type="caution">
    <text evidence="1">The sequence shown here is derived from an EMBL/GenBank/DDBJ whole genome shotgun (WGS) entry which is preliminary data.</text>
</comment>
<reference evidence="1 2" key="1">
    <citation type="journal article" date="2014" name="Agronomy (Basel)">
        <title>A Draft Genome Sequence for Ensete ventricosum, the Drought-Tolerant Tree Against Hunger.</title>
        <authorList>
            <person name="Harrison J."/>
            <person name="Moore K.A."/>
            <person name="Paszkiewicz K."/>
            <person name="Jones T."/>
            <person name="Grant M."/>
            <person name="Ambacheew D."/>
            <person name="Muzemil S."/>
            <person name="Studholme D.J."/>
        </authorList>
    </citation>
    <scope>NUCLEOTIDE SEQUENCE [LARGE SCALE GENOMIC DNA]</scope>
</reference>
<accession>A0A427B3Q6</accession>
<dbReference type="EMBL" id="AMZH03000563">
    <property type="protein sequence ID" value="RRT83087.1"/>
    <property type="molecule type" value="Genomic_DNA"/>
</dbReference>